<dbReference type="AlphaFoldDB" id="V8CQ06"/>
<dbReference type="HOGENOM" id="CLU_2864109_0_0_10"/>
<evidence type="ECO:0000313" key="2">
    <source>
        <dbReference type="Proteomes" id="UP000018727"/>
    </source>
</evidence>
<dbReference type="Proteomes" id="UP000018727">
    <property type="component" value="Unassembled WGS sequence"/>
</dbReference>
<comment type="caution">
    <text evidence="1">The sequence shown here is derived from an EMBL/GenBank/DDBJ whole genome shotgun (WGS) entry which is preliminary data.</text>
</comment>
<name>V8CQ06_9BACT</name>
<keyword evidence="2" id="KW-1185">Reference proteome</keyword>
<evidence type="ECO:0000313" key="1">
    <source>
        <dbReference type="EMBL" id="ETD29192.1"/>
    </source>
</evidence>
<sequence length="64" mass="7950">MWEPGNYETLAKEFCYFSHSPTSTYLKNPYIEIDTQENDEKIRYIIWHNIVRLYQKKDYCQYCQ</sequence>
<accession>V8CQ06</accession>
<organism evidence="1 2">
    <name type="scientific">Prevotella nigrescens CC14M</name>
    <dbReference type="NCBI Taxonomy" id="1073366"/>
    <lineage>
        <taxon>Bacteria</taxon>
        <taxon>Pseudomonadati</taxon>
        <taxon>Bacteroidota</taxon>
        <taxon>Bacteroidia</taxon>
        <taxon>Bacteroidales</taxon>
        <taxon>Prevotellaceae</taxon>
        <taxon>Prevotella</taxon>
    </lineage>
</organism>
<dbReference type="EMBL" id="AZJH01000010">
    <property type="protein sequence ID" value="ETD29192.1"/>
    <property type="molecule type" value="Genomic_DNA"/>
</dbReference>
<proteinExistence type="predicted"/>
<gene>
    <name evidence="1" type="ORF">HMPREF1173_00744</name>
</gene>
<protein>
    <submittedName>
        <fullName evidence="1">Uncharacterized protein</fullName>
    </submittedName>
</protein>
<reference evidence="1 2" key="1">
    <citation type="submission" date="2013-10" db="EMBL/GenBank/DDBJ databases">
        <title>The Genome Sequence of Prevotella nigrescens CC14M.</title>
        <authorList>
            <consortium name="The Broad Institute Genomics Platform"/>
            <person name="Earl A."/>
            <person name="Allen-Vercoe E."/>
            <person name="Daigneault M."/>
            <person name="Young S.K."/>
            <person name="Zeng Q."/>
            <person name="Gargeya S."/>
            <person name="Fitzgerald M."/>
            <person name="Abouelleil A."/>
            <person name="Alvarado L."/>
            <person name="Chapman S.B."/>
            <person name="Gainer-Dewar J."/>
            <person name="Goldberg J."/>
            <person name="Griggs A."/>
            <person name="Gujja S."/>
            <person name="Hansen M."/>
            <person name="Howarth C."/>
            <person name="Imamovic A."/>
            <person name="Ireland A."/>
            <person name="Larimer J."/>
            <person name="McCowan C."/>
            <person name="Murphy C."/>
            <person name="Pearson M."/>
            <person name="Poon T.W."/>
            <person name="Priest M."/>
            <person name="Roberts A."/>
            <person name="Saif S."/>
            <person name="Shea T."/>
            <person name="Sykes S."/>
            <person name="Wortman J."/>
            <person name="Nusbaum C."/>
            <person name="Birren B."/>
        </authorList>
    </citation>
    <scope>NUCLEOTIDE SEQUENCE [LARGE SCALE GENOMIC DNA]</scope>
    <source>
        <strain evidence="1 2">CC14M</strain>
    </source>
</reference>